<keyword evidence="6" id="KW-0503">Monooxygenase</keyword>
<evidence type="ECO:0000256" key="1">
    <source>
        <dbReference type="ARBA" id="ARBA00010617"/>
    </source>
</evidence>
<evidence type="ECO:0000256" key="3">
    <source>
        <dbReference type="ARBA" id="ARBA00022723"/>
    </source>
</evidence>
<comment type="similarity">
    <text evidence="1">Belongs to the cytochrome P450 family.</text>
</comment>
<dbReference type="InterPro" id="IPR001128">
    <property type="entry name" value="Cyt_P450"/>
</dbReference>
<accession>A0ABR2UC99</accession>
<reference evidence="8 9" key="1">
    <citation type="journal article" date="2024" name="G3 (Bethesda)">
        <title>Genome assembly of Hibiscus sabdariffa L. provides insights into metabolisms of medicinal natural products.</title>
        <authorList>
            <person name="Kim T."/>
        </authorList>
    </citation>
    <scope>NUCLEOTIDE SEQUENCE [LARGE SCALE GENOMIC DNA]</scope>
    <source>
        <strain evidence="8">TK-2024</strain>
        <tissue evidence="8">Old leaves</tissue>
    </source>
</reference>
<name>A0ABR2UC99_9ROSI</name>
<dbReference type="EMBL" id="JBBPBN010000001">
    <property type="protein sequence ID" value="KAK9047074.1"/>
    <property type="molecule type" value="Genomic_DNA"/>
</dbReference>
<evidence type="ECO:0000313" key="9">
    <source>
        <dbReference type="Proteomes" id="UP001396334"/>
    </source>
</evidence>
<evidence type="ECO:0000256" key="5">
    <source>
        <dbReference type="ARBA" id="ARBA00023004"/>
    </source>
</evidence>
<evidence type="ECO:0000256" key="2">
    <source>
        <dbReference type="ARBA" id="ARBA00022617"/>
    </source>
</evidence>
<keyword evidence="2" id="KW-0349">Heme</keyword>
<evidence type="ECO:0000256" key="6">
    <source>
        <dbReference type="ARBA" id="ARBA00023033"/>
    </source>
</evidence>
<proteinExistence type="inferred from homology"/>
<dbReference type="Proteomes" id="UP001396334">
    <property type="component" value="Unassembled WGS sequence"/>
</dbReference>
<keyword evidence="5" id="KW-0408">Iron</keyword>
<protein>
    <recommendedName>
        <fullName evidence="10">RNase H type-1 domain-containing protein</fullName>
    </recommendedName>
</protein>
<evidence type="ECO:0000256" key="4">
    <source>
        <dbReference type="ARBA" id="ARBA00023002"/>
    </source>
</evidence>
<evidence type="ECO:0008006" key="10">
    <source>
        <dbReference type="Google" id="ProtNLM"/>
    </source>
</evidence>
<organism evidence="8 9">
    <name type="scientific">Hibiscus sabdariffa</name>
    <name type="common">roselle</name>
    <dbReference type="NCBI Taxonomy" id="183260"/>
    <lineage>
        <taxon>Eukaryota</taxon>
        <taxon>Viridiplantae</taxon>
        <taxon>Streptophyta</taxon>
        <taxon>Embryophyta</taxon>
        <taxon>Tracheophyta</taxon>
        <taxon>Spermatophyta</taxon>
        <taxon>Magnoliopsida</taxon>
        <taxon>eudicotyledons</taxon>
        <taxon>Gunneridae</taxon>
        <taxon>Pentapetalae</taxon>
        <taxon>rosids</taxon>
        <taxon>malvids</taxon>
        <taxon>Malvales</taxon>
        <taxon>Malvaceae</taxon>
        <taxon>Malvoideae</taxon>
        <taxon>Hibiscus</taxon>
    </lineage>
</organism>
<gene>
    <name evidence="8" type="ORF">V6N11_052932</name>
</gene>
<feature type="region of interest" description="Disordered" evidence="7">
    <location>
        <begin position="149"/>
        <end position="186"/>
    </location>
</feature>
<dbReference type="InterPro" id="IPR036396">
    <property type="entry name" value="Cyt_P450_sf"/>
</dbReference>
<feature type="compositionally biased region" description="Basic and acidic residues" evidence="7">
    <location>
        <begin position="149"/>
        <end position="160"/>
    </location>
</feature>
<dbReference type="PANTHER" id="PTHR47947:SF24">
    <property type="entry name" value="ISOFLAVONE 2'-HYDROXYLASE-LIKE"/>
    <property type="match status" value="1"/>
</dbReference>
<keyword evidence="9" id="KW-1185">Reference proteome</keyword>
<comment type="caution">
    <text evidence="8">The sequence shown here is derived from an EMBL/GenBank/DDBJ whole genome shotgun (WGS) entry which is preliminary data.</text>
</comment>
<dbReference type="Pfam" id="PF00067">
    <property type="entry name" value="p450"/>
    <property type="match status" value="1"/>
</dbReference>
<sequence>MQFQKEPEQPPPSKLPPWRAPQLGWVKANVDPVDLTAACGYKKLIIEADSADVASLFQERHKDLRGNTIASTVRHMLTLTWEVKVCKINRATNVLTRTYYDILTEASQLLLIPHESSNECIVAEYRIWRGTILLVNAWVIHNDPDNWEEPTKYKPERFEGLDSSNTASKQRSSERGEGVVPEKDWP</sequence>
<evidence type="ECO:0000256" key="7">
    <source>
        <dbReference type="SAM" id="MobiDB-lite"/>
    </source>
</evidence>
<keyword evidence="4" id="KW-0560">Oxidoreductase</keyword>
<feature type="compositionally biased region" description="Basic and acidic residues" evidence="7">
    <location>
        <begin position="171"/>
        <end position="186"/>
    </location>
</feature>
<dbReference type="SUPFAM" id="SSF48264">
    <property type="entry name" value="Cytochrome P450"/>
    <property type="match status" value="1"/>
</dbReference>
<dbReference type="InterPro" id="IPR050651">
    <property type="entry name" value="Plant_Cytochrome_P450_Monoox"/>
</dbReference>
<dbReference type="Gene3D" id="1.10.630.10">
    <property type="entry name" value="Cytochrome P450"/>
    <property type="match status" value="1"/>
</dbReference>
<evidence type="ECO:0000313" key="8">
    <source>
        <dbReference type="EMBL" id="KAK9047074.1"/>
    </source>
</evidence>
<dbReference type="PANTHER" id="PTHR47947">
    <property type="entry name" value="CYTOCHROME P450 82C3-RELATED"/>
    <property type="match status" value="1"/>
</dbReference>
<keyword evidence="3" id="KW-0479">Metal-binding</keyword>